<accession>A0A934RYN1</accession>
<organism evidence="2 3">
    <name type="scientific">Pelagicoccus mobilis</name>
    <dbReference type="NCBI Taxonomy" id="415221"/>
    <lineage>
        <taxon>Bacteria</taxon>
        <taxon>Pseudomonadati</taxon>
        <taxon>Verrucomicrobiota</taxon>
        <taxon>Opitutia</taxon>
        <taxon>Puniceicoccales</taxon>
        <taxon>Pelagicoccaceae</taxon>
        <taxon>Pelagicoccus</taxon>
    </lineage>
</organism>
<dbReference type="InterPro" id="IPR050312">
    <property type="entry name" value="IolE/XylAMocC-like"/>
</dbReference>
<dbReference type="Gene3D" id="3.20.20.150">
    <property type="entry name" value="Divalent-metal-dependent TIM barrel enzymes"/>
    <property type="match status" value="1"/>
</dbReference>
<reference evidence="2" key="1">
    <citation type="submission" date="2021-01" db="EMBL/GenBank/DDBJ databases">
        <title>Modified the classification status of verrucomicrobia.</title>
        <authorList>
            <person name="Feng X."/>
        </authorList>
    </citation>
    <scope>NUCLEOTIDE SEQUENCE</scope>
    <source>
        <strain evidence="2">KCTC 13126</strain>
    </source>
</reference>
<dbReference type="SUPFAM" id="SSF51658">
    <property type="entry name" value="Xylose isomerase-like"/>
    <property type="match status" value="1"/>
</dbReference>
<dbReference type="Proteomes" id="UP000617628">
    <property type="component" value="Unassembled WGS sequence"/>
</dbReference>
<name>A0A934RYN1_9BACT</name>
<dbReference type="AlphaFoldDB" id="A0A934RYN1"/>
<comment type="caution">
    <text evidence="2">The sequence shown here is derived from an EMBL/GenBank/DDBJ whole genome shotgun (WGS) entry which is preliminary data.</text>
</comment>
<dbReference type="InterPro" id="IPR013022">
    <property type="entry name" value="Xyl_isomerase-like_TIM-brl"/>
</dbReference>
<dbReference type="EMBL" id="JAENIL010000039">
    <property type="protein sequence ID" value="MBK1879011.1"/>
    <property type="molecule type" value="Genomic_DNA"/>
</dbReference>
<gene>
    <name evidence="2" type="ORF">JIN87_19155</name>
</gene>
<dbReference type="RefSeq" id="WP_200357225.1">
    <property type="nucleotide sequence ID" value="NZ_JAENIL010000039.1"/>
</dbReference>
<proteinExistence type="predicted"/>
<evidence type="ECO:0000259" key="1">
    <source>
        <dbReference type="Pfam" id="PF01261"/>
    </source>
</evidence>
<evidence type="ECO:0000313" key="2">
    <source>
        <dbReference type="EMBL" id="MBK1879011.1"/>
    </source>
</evidence>
<keyword evidence="3" id="KW-1185">Reference proteome</keyword>
<dbReference type="PANTHER" id="PTHR12110:SF41">
    <property type="entry name" value="INOSOSE DEHYDRATASE"/>
    <property type="match status" value="1"/>
</dbReference>
<dbReference type="InterPro" id="IPR036237">
    <property type="entry name" value="Xyl_isomerase-like_sf"/>
</dbReference>
<evidence type="ECO:0000313" key="3">
    <source>
        <dbReference type="Proteomes" id="UP000617628"/>
    </source>
</evidence>
<protein>
    <submittedName>
        <fullName evidence="2">TIM barrel protein</fullName>
    </submittedName>
</protein>
<dbReference type="PANTHER" id="PTHR12110">
    <property type="entry name" value="HYDROXYPYRUVATE ISOMERASE"/>
    <property type="match status" value="1"/>
</dbReference>
<feature type="domain" description="Xylose isomerase-like TIM barrel" evidence="1">
    <location>
        <begin position="140"/>
        <end position="273"/>
    </location>
</feature>
<sequence>MKKKTYLGLLALVAVVAVAWTIQARSEKTPRSLYVFEFGGLEHLEAEGSAELVSGLGYSGIAVHARGDAGRERLDTYHEWSRRSEGDFKVEAAFMSHRFDRVGLSDTELKAAIDRMEGNGGRVWVWLRDAKPDGRFTAKVLEDFIVGIADYAQTKGVEVVIYPHYDTFFDTTDDALDFLEKVDHPSLSTAINLCHELIADKGDVLEQTFERAKGRISAIMISGALTEVDRSSAKGKSGSTILSLDESVYDLRPYMRLIKESGFEGPIAFINFNLQNPADHLERSMIRWKELCEEIGLYELDG</sequence>
<dbReference type="Pfam" id="PF01261">
    <property type="entry name" value="AP_endonuc_2"/>
    <property type="match status" value="1"/>
</dbReference>